<evidence type="ECO:0000256" key="1">
    <source>
        <dbReference type="SAM" id="SignalP"/>
    </source>
</evidence>
<comment type="caution">
    <text evidence="2">The sequence shown here is derived from an EMBL/GenBank/DDBJ whole genome shotgun (WGS) entry which is preliminary data.</text>
</comment>
<evidence type="ECO:0008006" key="4">
    <source>
        <dbReference type="Google" id="ProtNLM"/>
    </source>
</evidence>
<dbReference type="RefSeq" id="WP_106008854.1">
    <property type="nucleotide sequence ID" value="NZ_NWTN01000026.1"/>
</dbReference>
<feature type="chain" id="PRO_5045894029" description="Conjugal transfer protein TraH" evidence="1">
    <location>
        <begin position="21"/>
        <end position="466"/>
    </location>
</feature>
<reference evidence="2 3" key="1">
    <citation type="submission" date="2017-09" db="EMBL/GenBank/DDBJ databases">
        <authorList>
            <person name="Girard L."/>
            <person name="Lami R."/>
            <person name="Suzuki M."/>
            <person name="Baudart J."/>
        </authorList>
    </citation>
    <scope>NUCLEOTIDE SEQUENCE [LARGE SCALE GENOMIC DNA]</scope>
    <source>
        <strain evidence="2 3">17LN0615E</strain>
    </source>
</reference>
<dbReference type="Proteomes" id="UP000238163">
    <property type="component" value="Unassembled WGS sequence"/>
</dbReference>
<dbReference type="Pfam" id="PF06122">
    <property type="entry name" value="TraH"/>
    <property type="match status" value="1"/>
</dbReference>
<accession>A0ABX5D604</accession>
<evidence type="ECO:0000313" key="2">
    <source>
        <dbReference type="EMBL" id="PRQ65113.1"/>
    </source>
</evidence>
<keyword evidence="3" id="KW-1185">Reference proteome</keyword>
<protein>
    <recommendedName>
        <fullName evidence="4">Conjugal transfer protein TraH</fullName>
    </recommendedName>
</protein>
<feature type="signal peptide" evidence="1">
    <location>
        <begin position="1"/>
        <end position="20"/>
    </location>
</feature>
<dbReference type="EMBL" id="NWTN01000026">
    <property type="protein sequence ID" value="PRQ65113.1"/>
    <property type="molecule type" value="Genomic_DNA"/>
</dbReference>
<evidence type="ECO:0000313" key="3">
    <source>
        <dbReference type="Proteomes" id="UP000238163"/>
    </source>
</evidence>
<proteinExistence type="predicted"/>
<keyword evidence="1" id="KW-0732">Signal</keyword>
<name>A0ABX5D604_9VIBR</name>
<gene>
    <name evidence="2" type="ORF">COR51_23620</name>
</gene>
<organism evidence="2 3">
    <name type="scientific">Vibrio mediterranei</name>
    <dbReference type="NCBI Taxonomy" id="689"/>
    <lineage>
        <taxon>Bacteria</taxon>
        <taxon>Pseudomonadati</taxon>
        <taxon>Pseudomonadota</taxon>
        <taxon>Gammaproteobacteria</taxon>
        <taxon>Vibrionales</taxon>
        <taxon>Vibrionaceae</taxon>
        <taxon>Vibrio</taxon>
    </lineage>
</organism>
<sequence>MRALRLTLLALAISSPLASAGVADDMDSFFNGTINVTDPGVANSQMGGLYTAGSLSLRTPSRTINPVQLNLPSFSGGCNGIDVFAGAFSHISSEQLTALGKAIASNAGPFAFDLAVSTLSPVIQNAYEKLRRLANMINQFQINSCEQASALVANAWPFETNKAVTRSVCNSLGQRRGMFTDAAAAKYNCDNQGMAPGVAASARNDPEYRDVFKDNTNSTWSALNKSNFVTDDEMKRLIMTLVGTVVNKAATTESGNPKFDYVPAKGGDDNFLSAFLNGGTVKIHQCTDTSSCLNIQKSAQSVTIPIDKSFVSMVGKMINELQTIARSQSDALTDKHKGFLNRTTLPIYKMILVDLAYSRGSSSIAAPENYAEIVAIDYFYNYVNGLIESTFHAVNQEYASSAEPSIKAWREDLQRIQRKLQQRIADQKDTMTAHQQMMEKTMQLEKMVAADISNQVIAAFEYSKKL</sequence>
<reference evidence="2 3" key="2">
    <citation type="submission" date="2018-03" db="EMBL/GenBank/DDBJ databases">
        <title>Genetic Diversity and Phenotypic Plasticity of AHL Mediated Quorum Sensing in Environmental Strains of Vibrio mediterranei.</title>
        <authorList>
            <person name="Lantoine F."/>
            <person name="Vouve F."/>
        </authorList>
    </citation>
    <scope>NUCLEOTIDE SEQUENCE [LARGE SCALE GENOMIC DNA]</scope>
    <source>
        <strain evidence="2 3">17LN0615E</strain>
    </source>
</reference>
<dbReference type="InterPro" id="IPR010927">
    <property type="entry name" value="T4SS_TraH"/>
</dbReference>